<feature type="domain" description="Glycosyl transferase family 1" evidence="4">
    <location>
        <begin position="176"/>
        <end position="340"/>
    </location>
</feature>
<evidence type="ECO:0000256" key="1">
    <source>
        <dbReference type="ARBA" id="ARBA00009481"/>
    </source>
</evidence>
<gene>
    <name evidence="6" type="ORF">H9906_00330</name>
</gene>
<keyword evidence="2" id="KW-0328">Glycosyltransferase</keyword>
<evidence type="ECO:0000259" key="5">
    <source>
        <dbReference type="Pfam" id="PF13439"/>
    </source>
</evidence>
<evidence type="ECO:0000313" key="7">
    <source>
        <dbReference type="Proteomes" id="UP000823889"/>
    </source>
</evidence>
<proteinExistence type="inferred from homology"/>
<dbReference type="GO" id="GO:0016757">
    <property type="term" value="F:glycosyltransferase activity"/>
    <property type="evidence" value="ECO:0007669"/>
    <property type="project" value="UniProtKB-KW"/>
</dbReference>
<evidence type="ECO:0000256" key="2">
    <source>
        <dbReference type="ARBA" id="ARBA00022676"/>
    </source>
</evidence>
<dbReference type="Pfam" id="PF00534">
    <property type="entry name" value="Glycos_transf_1"/>
    <property type="match status" value="1"/>
</dbReference>
<dbReference type="Proteomes" id="UP000823889">
    <property type="component" value="Unassembled WGS sequence"/>
</dbReference>
<dbReference type="EMBL" id="DWUQ01000006">
    <property type="protein sequence ID" value="HJD43461.1"/>
    <property type="molecule type" value="Genomic_DNA"/>
</dbReference>
<comment type="similarity">
    <text evidence="1">Belongs to the glycosyltransferase group 1 family. Glycosyltransferase 4 subfamily.</text>
</comment>
<dbReference type="AlphaFoldDB" id="A0A9D2RJK2"/>
<organism evidence="6 7">
    <name type="scientific">Candidatus Paenalcaligenes intestinipullorum</name>
    <dbReference type="NCBI Taxonomy" id="2838718"/>
    <lineage>
        <taxon>Bacteria</taxon>
        <taxon>Pseudomonadati</taxon>
        <taxon>Pseudomonadota</taxon>
        <taxon>Betaproteobacteria</taxon>
        <taxon>Burkholderiales</taxon>
        <taxon>Alcaligenaceae</taxon>
        <taxon>Paenalcaligenes</taxon>
    </lineage>
</organism>
<comment type="caution">
    <text evidence="6">The sequence shown here is derived from an EMBL/GenBank/DDBJ whole genome shotgun (WGS) entry which is preliminary data.</text>
</comment>
<dbReference type="InterPro" id="IPR028098">
    <property type="entry name" value="Glyco_trans_4-like_N"/>
</dbReference>
<evidence type="ECO:0000313" key="6">
    <source>
        <dbReference type="EMBL" id="HJD43461.1"/>
    </source>
</evidence>
<dbReference type="PANTHER" id="PTHR12526">
    <property type="entry name" value="GLYCOSYLTRANSFERASE"/>
    <property type="match status" value="1"/>
</dbReference>
<dbReference type="InterPro" id="IPR001296">
    <property type="entry name" value="Glyco_trans_1"/>
</dbReference>
<evidence type="ECO:0000256" key="3">
    <source>
        <dbReference type="ARBA" id="ARBA00022679"/>
    </source>
</evidence>
<evidence type="ECO:0000259" key="4">
    <source>
        <dbReference type="Pfam" id="PF00534"/>
    </source>
</evidence>
<dbReference type="PANTHER" id="PTHR12526:SF640">
    <property type="entry name" value="COLANIC ACID BIOSYNTHESIS GLYCOSYLTRANSFERASE WCAL-RELATED"/>
    <property type="match status" value="1"/>
</dbReference>
<keyword evidence="3" id="KW-0808">Transferase</keyword>
<reference evidence="6" key="2">
    <citation type="submission" date="2021-04" db="EMBL/GenBank/DDBJ databases">
        <authorList>
            <person name="Gilroy R."/>
        </authorList>
    </citation>
    <scope>NUCLEOTIDE SEQUENCE</scope>
    <source>
        <strain evidence="6">9264</strain>
    </source>
</reference>
<dbReference type="SUPFAM" id="SSF53756">
    <property type="entry name" value="UDP-Glycosyltransferase/glycogen phosphorylase"/>
    <property type="match status" value="1"/>
</dbReference>
<accession>A0A9D2RJK2</accession>
<feature type="domain" description="Glycosyltransferase subfamily 4-like N-terminal" evidence="5">
    <location>
        <begin position="18"/>
        <end position="167"/>
    </location>
</feature>
<sequence>MKPLRPLKILHTEAATDFGGQEQYILRLMRELRRQGHNVEALCQPQAILTKVLREEGFTVHTLPMDGFKGMVKGILFTRKLLKAGRFDIVNSHSRRDTLIGASAARLAKVPVIVRTRHLAKKVGSLLSYNILPNRVITPSEYVKQYLIQKGVAAEAIEVVYPSIDAEILDTAPKLNLRAALQLPPESVLVGCVAVLRTEKGHQELIEAMAPLCHRYPDLHLVIVGGGQPNYDQLQAAIHAQKLAEQMHMLGTRTDVPSLLPNFDFFALATHTEASGTAFVEAGAAGLAVVGTHVGGVPEMMQANKSGLLVPLFDIVALREAIETLYRQPELRQQMGQIGRTFCRSDERFTPYAMGQRTITAYSKWLKELQ</sequence>
<reference evidence="6" key="1">
    <citation type="journal article" date="2021" name="PeerJ">
        <title>Extensive microbial diversity within the chicken gut microbiome revealed by metagenomics and culture.</title>
        <authorList>
            <person name="Gilroy R."/>
            <person name="Ravi A."/>
            <person name="Getino M."/>
            <person name="Pursley I."/>
            <person name="Horton D.L."/>
            <person name="Alikhan N.F."/>
            <person name="Baker D."/>
            <person name="Gharbi K."/>
            <person name="Hall N."/>
            <person name="Watson M."/>
            <person name="Adriaenssens E.M."/>
            <person name="Foster-Nyarko E."/>
            <person name="Jarju S."/>
            <person name="Secka A."/>
            <person name="Antonio M."/>
            <person name="Oren A."/>
            <person name="Chaudhuri R.R."/>
            <person name="La Ragione R."/>
            <person name="Hildebrand F."/>
            <person name="Pallen M.J."/>
        </authorList>
    </citation>
    <scope>NUCLEOTIDE SEQUENCE</scope>
    <source>
        <strain evidence="6">9264</strain>
    </source>
</reference>
<dbReference type="Pfam" id="PF13439">
    <property type="entry name" value="Glyco_transf_4"/>
    <property type="match status" value="1"/>
</dbReference>
<dbReference type="Gene3D" id="3.40.50.2000">
    <property type="entry name" value="Glycogen Phosphorylase B"/>
    <property type="match status" value="2"/>
</dbReference>
<dbReference type="CDD" id="cd03801">
    <property type="entry name" value="GT4_PimA-like"/>
    <property type="match status" value="1"/>
</dbReference>
<protein>
    <submittedName>
        <fullName evidence="6">Glycosyltransferase family 4 protein</fullName>
    </submittedName>
</protein>
<name>A0A9D2RJK2_9BURK</name>